<evidence type="ECO:0000313" key="3">
    <source>
        <dbReference type="EMBL" id="MCQ4815043.1"/>
    </source>
</evidence>
<evidence type="ECO:0000313" key="4">
    <source>
        <dbReference type="Proteomes" id="UP001205919"/>
    </source>
</evidence>
<dbReference type="GO" id="GO:0016805">
    <property type="term" value="F:dipeptidase activity"/>
    <property type="evidence" value="ECO:0007669"/>
    <property type="project" value="TreeGrafter"/>
</dbReference>
<dbReference type="Gene3D" id="3.40.630.10">
    <property type="entry name" value="Zn peptidases"/>
    <property type="match status" value="1"/>
</dbReference>
<dbReference type="GO" id="GO:0071713">
    <property type="term" value="F:para-aminobenzoyl-glutamate hydrolase activity"/>
    <property type="evidence" value="ECO:0007669"/>
    <property type="project" value="TreeGrafter"/>
</dbReference>
<evidence type="ECO:0000259" key="2">
    <source>
        <dbReference type="Pfam" id="PF07687"/>
    </source>
</evidence>
<keyword evidence="4" id="KW-1185">Reference proteome</keyword>
<organism evidence="3 4">
    <name type="scientific">Cloacibacillus evryensis</name>
    <dbReference type="NCBI Taxonomy" id="508460"/>
    <lineage>
        <taxon>Bacteria</taxon>
        <taxon>Thermotogati</taxon>
        <taxon>Synergistota</taxon>
        <taxon>Synergistia</taxon>
        <taxon>Synergistales</taxon>
        <taxon>Synergistaceae</taxon>
        <taxon>Cloacibacillus</taxon>
    </lineage>
</organism>
<dbReference type="GO" id="GO:0005737">
    <property type="term" value="C:cytoplasm"/>
    <property type="evidence" value="ECO:0007669"/>
    <property type="project" value="TreeGrafter"/>
</dbReference>
<dbReference type="AlphaFoldDB" id="A0AAW5K952"/>
<evidence type="ECO:0000256" key="1">
    <source>
        <dbReference type="PIRSR" id="PIRSR005962-1"/>
    </source>
</evidence>
<comment type="cofactor">
    <cofactor evidence="1">
        <name>Mn(2+)</name>
        <dbReference type="ChEBI" id="CHEBI:29035"/>
    </cofactor>
    <text evidence="1">The Mn(2+) ion enhances activity.</text>
</comment>
<dbReference type="InterPro" id="IPR002933">
    <property type="entry name" value="Peptidase_M20"/>
</dbReference>
<name>A0AAW5K952_9BACT</name>
<proteinExistence type="predicted"/>
<dbReference type="SUPFAM" id="SSF53187">
    <property type="entry name" value="Zn-dependent exopeptidases"/>
    <property type="match status" value="1"/>
</dbReference>
<dbReference type="InterPro" id="IPR052030">
    <property type="entry name" value="Peptidase_M20/M20A_hydrolases"/>
</dbReference>
<dbReference type="NCBIfam" id="TIGR01891">
    <property type="entry name" value="amidohydrolases"/>
    <property type="match status" value="1"/>
</dbReference>
<dbReference type="PANTHER" id="PTHR30575:SF3">
    <property type="entry name" value="PEPTIDASE M20 DIMERISATION DOMAIN-CONTAINING PROTEIN"/>
    <property type="match status" value="1"/>
</dbReference>
<dbReference type="PANTHER" id="PTHR30575">
    <property type="entry name" value="PEPTIDASE M20"/>
    <property type="match status" value="1"/>
</dbReference>
<gene>
    <name evidence="3" type="ORF">NE630_11435</name>
</gene>
<sequence>MAIPQNIKDEMKARRRDFHKYPESGWAEFRTTAIAAEILEKIGWKVRFAKDFIDPDEVMGYNVVPQKERTRAISQGADKKTLAKIGAYTGLAATLDTGRKGPVTVFRFDIDCVETEEAHDAEHLPEREGFSSVNPGWMHACGHDGHAAVGLALAEMLMRKKDGLRGKIRLLFQPAEEGVRGGYAMAMAGVADDADYFIAMHLGLGKPTGSVSGGTGGFLCSTKFDADFRGIGAHAGGEPERGKNALLAAAAAAVNMHAISPHSGGATRVNVGVLNAGEGRNVVPPNAHMKIETRGESAELAAYVYAKAKEVIYGAAQMYDVDVSISKQGETITAESDRKLAALIMSAAEGAEGVTLLEEYRSMAGSDDACWLMRRVQEHGGLAAYVGIGASTAAGHHNNRFDFDEEAMPIALEVLLNSATLLNGTGGTPAVLDN</sequence>
<dbReference type="GO" id="GO:0046657">
    <property type="term" value="P:folic acid catabolic process"/>
    <property type="evidence" value="ECO:0007669"/>
    <property type="project" value="TreeGrafter"/>
</dbReference>
<keyword evidence="1" id="KW-0479">Metal-binding</keyword>
<feature type="binding site" evidence="1">
    <location>
        <position position="177"/>
    </location>
    <ligand>
        <name>Mn(2+)</name>
        <dbReference type="ChEBI" id="CHEBI:29035"/>
        <label>2</label>
    </ligand>
</feature>
<dbReference type="InterPro" id="IPR036264">
    <property type="entry name" value="Bact_exopeptidase_dim_dom"/>
</dbReference>
<dbReference type="Pfam" id="PF07687">
    <property type="entry name" value="M20_dimer"/>
    <property type="match status" value="1"/>
</dbReference>
<feature type="binding site" evidence="1">
    <location>
        <position position="397"/>
    </location>
    <ligand>
        <name>Mn(2+)</name>
        <dbReference type="ChEBI" id="CHEBI:29035"/>
        <label>1</label>
    </ligand>
</feature>
<dbReference type="EMBL" id="JANFYT010000025">
    <property type="protein sequence ID" value="MCQ4815043.1"/>
    <property type="molecule type" value="Genomic_DNA"/>
</dbReference>
<accession>A0AAW5K952</accession>
<dbReference type="PIRSF" id="PIRSF005962">
    <property type="entry name" value="Pept_M20D_amidohydro"/>
    <property type="match status" value="1"/>
</dbReference>
<dbReference type="Pfam" id="PF01546">
    <property type="entry name" value="Peptidase_M20"/>
    <property type="match status" value="1"/>
</dbReference>
<dbReference type="InterPro" id="IPR011650">
    <property type="entry name" value="Peptidase_M20_dimer"/>
</dbReference>
<dbReference type="GO" id="GO:0046872">
    <property type="term" value="F:metal ion binding"/>
    <property type="evidence" value="ECO:0007669"/>
    <property type="project" value="UniProtKB-KW"/>
</dbReference>
<feature type="binding site" evidence="1">
    <location>
        <position position="141"/>
    </location>
    <ligand>
        <name>Mn(2+)</name>
        <dbReference type="ChEBI" id="CHEBI:29035"/>
        <label>2</label>
    </ligand>
</feature>
<protein>
    <submittedName>
        <fullName evidence="3">Amidohydrolase</fullName>
    </submittedName>
</protein>
<dbReference type="InterPro" id="IPR017439">
    <property type="entry name" value="Amidohydrolase"/>
</dbReference>
<feature type="binding site" evidence="1">
    <location>
        <position position="201"/>
    </location>
    <ligand>
        <name>Mn(2+)</name>
        <dbReference type="ChEBI" id="CHEBI:29035"/>
        <label>2</label>
    </ligand>
</feature>
<dbReference type="RefSeq" id="WP_008710766.1">
    <property type="nucleotide sequence ID" value="NZ_CABKQM010000006.1"/>
</dbReference>
<dbReference type="SUPFAM" id="SSF55031">
    <property type="entry name" value="Bacterial exopeptidase dimerisation domain"/>
    <property type="match status" value="1"/>
</dbReference>
<keyword evidence="1" id="KW-0464">Manganese</keyword>
<dbReference type="Proteomes" id="UP001205919">
    <property type="component" value="Unassembled WGS sequence"/>
</dbReference>
<feature type="binding site" evidence="1">
    <location>
        <position position="143"/>
    </location>
    <ligand>
        <name>Mn(2+)</name>
        <dbReference type="ChEBI" id="CHEBI:29035"/>
        <label>2</label>
    </ligand>
</feature>
<feature type="domain" description="Peptidase M20 dimerisation" evidence="2">
    <location>
        <begin position="224"/>
        <end position="308"/>
    </location>
</feature>
<reference evidence="3 4" key="1">
    <citation type="submission" date="2022-06" db="EMBL/GenBank/DDBJ databases">
        <title>Isolation of gut microbiota from human fecal samples.</title>
        <authorList>
            <person name="Pamer E.G."/>
            <person name="Barat B."/>
            <person name="Waligurski E."/>
            <person name="Medina S."/>
            <person name="Paddock L."/>
            <person name="Mostad J."/>
        </authorList>
    </citation>
    <scope>NUCLEOTIDE SEQUENCE [LARGE SCALE GENOMIC DNA]</scope>
    <source>
        <strain evidence="3 4">DFI.9.90</strain>
    </source>
</reference>
<comment type="caution">
    <text evidence="3">The sequence shown here is derived from an EMBL/GenBank/DDBJ whole genome shotgun (WGS) entry which is preliminary data.</text>
</comment>